<dbReference type="EMBL" id="AZBU02000008">
    <property type="protein sequence ID" value="TKR67486.1"/>
    <property type="molecule type" value="Genomic_DNA"/>
</dbReference>
<proteinExistence type="predicted"/>
<dbReference type="AlphaFoldDB" id="A0A4U5ME84"/>
<organism evidence="2 3">
    <name type="scientific">Steinernema carpocapsae</name>
    <name type="common">Entomopathogenic nematode</name>
    <dbReference type="NCBI Taxonomy" id="34508"/>
    <lineage>
        <taxon>Eukaryota</taxon>
        <taxon>Metazoa</taxon>
        <taxon>Ecdysozoa</taxon>
        <taxon>Nematoda</taxon>
        <taxon>Chromadorea</taxon>
        <taxon>Rhabditida</taxon>
        <taxon>Tylenchina</taxon>
        <taxon>Panagrolaimomorpha</taxon>
        <taxon>Strongyloidoidea</taxon>
        <taxon>Steinernematidae</taxon>
        <taxon>Steinernema</taxon>
    </lineage>
</organism>
<feature type="compositionally biased region" description="Basic and acidic residues" evidence="1">
    <location>
        <begin position="45"/>
        <end position="55"/>
    </location>
</feature>
<reference evidence="2 3" key="1">
    <citation type="journal article" date="2015" name="Genome Biol.">
        <title>Comparative genomics of Steinernema reveals deeply conserved gene regulatory networks.</title>
        <authorList>
            <person name="Dillman A.R."/>
            <person name="Macchietto M."/>
            <person name="Porter C.F."/>
            <person name="Rogers A."/>
            <person name="Williams B."/>
            <person name="Antoshechkin I."/>
            <person name="Lee M.M."/>
            <person name="Goodwin Z."/>
            <person name="Lu X."/>
            <person name="Lewis E.E."/>
            <person name="Goodrich-Blair H."/>
            <person name="Stock S.P."/>
            <person name="Adams B.J."/>
            <person name="Sternberg P.W."/>
            <person name="Mortazavi A."/>
        </authorList>
    </citation>
    <scope>NUCLEOTIDE SEQUENCE [LARGE SCALE GENOMIC DNA]</scope>
    <source>
        <strain evidence="2 3">ALL</strain>
    </source>
</reference>
<dbReference type="OrthoDB" id="5868855at2759"/>
<evidence type="ECO:0000313" key="3">
    <source>
        <dbReference type="Proteomes" id="UP000298663"/>
    </source>
</evidence>
<evidence type="ECO:0000313" key="2">
    <source>
        <dbReference type="EMBL" id="TKR67486.1"/>
    </source>
</evidence>
<protein>
    <submittedName>
        <fullName evidence="2">Uncharacterized protein</fullName>
    </submittedName>
</protein>
<accession>A0A4U5ME84</accession>
<sequence length="209" mass="23144">MSSVNVNILSAAPMTSIGANSVRESAFYGNNSELIRRLCSTSSSVEEHTENDRSITETSLGSTPDEVNHADVEPEPDHFDAPNDQAGQSTDSDETLLANQQLAGLIAEYAKNQEMQENSENTASTSFSDSAKPIKVTWMRNAGRKKTHPVWHFFKDLRDLNGVGGVNCLHCSWSGEDRSPNNLKTHLKRFHEADGIYERFSLMLSRVGR</sequence>
<feature type="region of interest" description="Disordered" evidence="1">
    <location>
        <begin position="42"/>
        <end position="92"/>
    </location>
</feature>
<reference evidence="2 3" key="2">
    <citation type="journal article" date="2019" name="G3 (Bethesda)">
        <title>Hybrid Assembly of the Genome of the Entomopathogenic Nematode Steinernema carpocapsae Identifies the X-Chromosome.</title>
        <authorList>
            <person name="Serra L."/>
            <person name="Macchietto M."/>
            <person name="Macias-Munoz A."/>
            <person name="McGill C.J."/>
            <person name="Rodriguez I.M."/>
            <person name="Rodriguez B."/>
            <person name="Murad R."/>
            <person name="Mortazavi A."/>
        </authorList>
    </citation>
    <scope>NUCLEOTIDE SEQUENCE [LARGE SCALE GENOMIC DNA]</scope>
    <source>
        <strain evidence="2 3">ALL</strain>
    </source>
</reference>
<evidence type="ECO:0000256" key="1">
    <source>
        <dbReference type="SAM" id="MobiDB-lite"/>
    </source>
</evidence>
<dbReference type="Proteomes" id="UP000298663">
    <property type="component" value="Unassembled WGS sequence"/>
</dbReference>
<dbReference type="STRING" id="34508.A0A4U5ME84"/>
<name>A0A4U5ME84_STECR</name>
<comment type="caution">
    <text evidence="2">The sequence shown here is derived from an EMBL/GenBank/DDBJ whole genome shotgun (WGS) entry which is preliminary data.</text>
</comment>
<keyword evidence="3" id="KW-1185">Reference proteome</keyword>
<gene>
    <name evidence="2" type="ORF">L596_023635</name>
</gene>
<feature type="compositionally biased region" description="Basic and acidic residues" evidence="1">
    <location>
        <begin position="66"/>
        <end position="81"/>
    </location>
</feature>